<sequence>MSPSMHLLSLSSVNRSLIAIVKAPRLHDATQPTQSKRPRPRAKRHYLSRPPTDSLKQRLQIRGDDLTWENWGKSQAVARSQNPRLPVLTHQYVLKEDEARLKTSISELLDDPDNLRARLRRLAHKGLDESDLAHWVWILDAEDSDTKIDRFVGNDRFKPIFVLMAILRSDEHFLKGSSLVKLYDYIARTYFRPDVKFQTRIFQGALSRTLDDPFNMTPTHFMLLIERLVGHCLDTFPSSIVMISRLVVGYIQTLLDDTVPKKATRRTAYGDRCMVFNFALQTFRRTPASSPVAHSLHSWEAQRILLGFSAELKRPLIIDRGSYRAIRIVLLGLKKTQAEKMTAARHVKTWPPYVRHLDGLDEARSEEEYLGRSVKAGILKRSEGYPDDLVDKALDTLGGAAPGQSVSIQQRSGSPRLWPSDLSSLNVFTEWAAAVKATRNAHEAWQRFHEPPQHGMKPNFQVYAEMFSKIFSAEIEYMSSILPGEAKETYPACEVNLTDFERERLRPCSPEELYEKMLRDGNRPARHCLTLLIRNAPSLERAAQFLSDAALDRKAVTDLTKALTPLHENLQRIPVAAFDAYLGLLCRLQSRRRWVDDPEHRRRPEVVMKHECVNRAVKLLCARMGPGRKRAALPWHTVMMTLANTKLVLRPYVTQVEDDIQALGMMMQLFRTYRESQALHPIPFNCLARCILKVLRHKGPTTDLKTAPGREEIESALGVLKSTFAELIARVQAPEGSQMMTSDLPTLYHELSAAHIQMYLEVLMRVGDVDEGRRVVEWALSSWEMGEVLQNARDPGHKQWGMLMQAFACFRAFTDETFDVETAKAMERRFQELVERGGTWTWPSEEDVEQYRNYKNVQDEML</sequence>
<name>A0A9P5CL93_CRYP1</name>
<evidence type="ECO:0000256" key="1">
    <source>
        <dbReference type="SAM" id="MobiDB-lite"/>
    </source>
</evidence>
<feature type="compositionally biased region" description="Basic residues" evidence="1">
    <location>
        <begin position="36"/>
        <end position="47"/>
    </location>
</feature>
<evidence type="ECO:0000313" key="3">
    <source>
        <dbReference type="Proteomes" id="UP000803844"/>
    </source>
</evidence>
<comment type="caution">
    <text evidence="2">The sequence shown here is derived from an EMBL/GenBank/DDBJ whole genome shotgun (WGS) entry which is preliminary data.</text>
</comment>
<keyword evidence="3" id="KW-1185">Reference proteome</keyword>
<dbReference type="AlphaFoldDB" id="A0A9P5CL93"/>
<dbReference type="Proteomes" id="UP000803844">
    <property type="component" value="Unassembled WGS sequence"/>
</dbReference>
<accession>A0A9P5CL93</accession>
<reference evidence="2" key="1">
    <citation type="journal article" date="2020" name="Phytopathology">
        <title>Genome sequence of the chestnut blight fungus Cryphonectria parasitica EP155: A fundamental resource for an archetypical invasive plant pathogen.</title>
        <authorList>
            <person name="Crouch J.A."/>
            <person name="Dawe A."/>
            <person name="Aerts A."/>
            <person name="Barry K."/>
            <person name="Churchill A.C.L."/>
            <person name="Grimwood J."/>
            <person name="Hillman B."/>
            <person name="Milgroom M.G."/>
            <person name="Pangilinan J."/>
            <person name="Smith M."/>
            <person name="Salamov A."/>
            <person name="Schmutz J."/>
            <person name="Yadav J."/>
            <person name="Grigoriev I.V."/>
            <person name="Nuss D."/>
        </authorList>
    </citation>
    <scope>NUCLEOTIDE SEQUENCE</scope>
    <source>
        <strain evidence="2">EP155</strain>
    </source>
</reference>
<dbReference type="OrthoDB" id="5376140at2759"/>
<dbReference type="GeneID" id="63839800"/>
<dbReference type="EMBL" id="MU032349">
    <property type="protein sequence ID" value="KAF3763084.1"/>
    <property type="molecule type" value="Genomic_DNA"/>
</dbReference>
<feature type="region of interest" description="Disordered" evidence="1">
    <location>
        <begin position="24"/>
        <end position="51"/>
    </location>
</feature>
<gene>
    <name evidence="2" type="ORF">M406DRAFT_352197</name>
</gene>
<evidence type="ECO:0000313" key="2">
    <source>
        <dbReference type="EMBL" id="KAF3763084.1"/>
    </source>
</evidence>
<dbReference type="RefSeq" id="XP_040774063.1">
    <property type="nucleotide sequence ID" value="XM_040922671.1"/>
</dbReference>
<proteinExistence type="predicted"/>
<protein>
    <submittedName>
        <fullName evidence="2">Uncharacterized protein</fullName>
    </submittedName>
</protein>
<organism evidence="2 3">
    <name type="scientific">Cryphonectria parasitica (strain ATCC 38755 / EP155)</name>
    <dbReference type="NCBI Taxonomy" id="660469"/>
    <lineage>
        <taxon>Eukaryota</taxon>
        <taxon>Fungi</taxon>
        <taxon>Dikarya</taxon>
        <taxon>Ascomycota</taxon>
        <taxon>Pezizomycotina</taxon>
        <taxon>Sordariomycetes</taxon>
        <taxon>Sordariomycetidae</taxon>
        <taxon>Diaporthales</taxon>
        <taxon>Cryphonectriaceae</taxon>
        <taxon>Cryphonectria-Endothia species complex</taxon>
        <taxon>Cryphonectria</taxon>
    </lineage>
</organism>